<keyword evidence="4 5" id="KW-0472">Membrane</keyword>
<comment type="subcellular location">
    <subcellularLocation>
        <location evidence="1">Endomembrane system</location>
        <topology evidence="1">Multi-pass membrane protein</topology>
    </subcellularLocation>
</comment>
<feature type="transmembrane region" description="Helical" evidence="5">
    <location>
        <begin position="92"/>
        <end position="115"/>
    </location>
</feature>
<sequence length="117" mass="11537">MSRAASDNGVYDSGLQTERTLLAWRRTCLAFGVASLVAMRFTVEAAGVLAVFAGVIGAGLAVAAYVAAAIGYRRANAALHTTGSLDHGAAPIALATAAALVLGAACAGYVVLGALSG</sequence>
<evidence type="ECO:0000259" key="6">
    <source>
        <dbReference type="Pfam" id="PF02656"/>
    </source>
</evidence>
<comment type="caution">
    <text evidence="7">The sequence shown here is derived from an EMBL/GenBank/DDBJ whole genome shotgun (WGS) entry which is preliminary data.</text>
</comment>
<dbReference type="RefSeq" id="WP_377142291.1">
    <property type="nucleotide sequence ID" value="NZ_JBHSFI010000010.1"/>
</dbReference>
<keyword evidence="2 5" id="KW-0812">Transmembrane</keyword>
<proteinExistence type="predicted"/>
<organism evidence="7 8">
    <name type="scientific">Promicromonospora alba</name>
    <dbReference type="NCBI Taxonomy" id="1616110"/>
    <lineage>
        <taxon>Bacteria</taxon>
        <taxon>Bacillati</taxon>
        <taxon>Actinomycetota</taxon>
        <taxon>Actinomycetes</taxon>
        <taxon>Micrococcales</taxon>
        <taxon>Promicromonosporaceae</taxon>
        <taxon>Promicromonospora</taxon>
    </lineage>
</organism>
<evidence type="ECO:0000313" key="8">
    <source>
        <dbReference type="Proteomes" id="UP001596011"/>
    </source>
</evidence>
<accession>A0ABV9HPB9</accession>
<feature type="transmembrane region" description="Helical" evidence="5">
    <location>
        <begin position="48"/>
        <end position="72"/>
    </location>
</feature>
<name>A0ABV9HPB9_9MICO</name>
<keyword evidence="3 5" id="KW-1133">Transmembrane helix</keyword>
<evidence type="ECO:0000256" key="1">
    <source>
        <dbReference type="ARBA" id="ARBA00004127"/>
    </source>
</evidence>
<reference evidence="8" key="1">
    <citation type="journal article" date="2019" name="Int. J. Syst. Evol. Microbiol.">
        <title>The Global Catalogue of Microorganisms (GCM) 10K type strain sequencing project: providing services to taxonomists for standard genome sequencing and annotation.</title>
        <authorList>
            <consortium name="The Broad Institute Genomics Platform"/>
            <consortium name="The Broad Institute Genome Sequencing Center for Infectious Disease"/>
            <person name="Wu L."/>
            <person name="Ma J."/>
        </authorList>
    </citation>
    <scope>NUCLEOTIDE SEQUENCE [LARGE SCALE GENOMIC DNA]</scope>
    <source>
        <strain evidence="8">CCUG 42722</strain>
    </source>
</reference>
<gene>
    <name evidence="7" type="ORF">ACFO6V_27685</name>
</gene>
<feature type="transmembrane region" description="Helical" evidence="5">
    <location>
        <begin position="23"/>
        <end position="41"/>
    </location>
</feature>
<dbReference type="Pfam" id="PF02656">
    <property type="entry name" value="DUF202"/>
    <property type="match status" value="1"/>
</dbReference>
<evidence type="ECO:0000256" key="4">
    <source>
        <dbReference type="ARBA" id="ARBA00023136"/>
    </source>
</evidence>
<evidence type="ECO:0000256" key="2">
    <source>
        <dbReference type="ARBA" id="ARBA00022692"/>
    </source>
</evidence>
<protein>
    <submittedName>
        <fullName evidence="7">DUF202 domain-containing protein</fullName>
    </submittedName>
</protein>
<dbReference type="Proteomes" id="UP001596011">
    <property type="component" value="Unassembled WGS sequence"/>
</dbReference>
<dbReference type="InterPro" id="IPR003807">
    <property type="entry name" value="DUF202"/>
</dbReference>
<feature type="domain" description="DUF202" evidence="6">
    <location>
        <begin position="12"/>
        <end position="75"/>
    </location>
</feature>
<keyword evidence="8" id="KW-1185">Reference proteome</keyword>
<dbReference type="EMBL" id="JBHSFI010000010">
    <property type="protein sequence ID" value="MFC4632054.1"/>
    <property type="molecule type" value="Genomic_DNA"/>
</dbReference>
<evidence type="ECO:0000256" key="5">
    <source>
        <dbReference type="SAM" id="Phobius"/>
    </source>
</evidence>
<evidence type="ECO:0000256" key="3">
    <source>
        <dbReference type="ARBA" id="ARBA00022989"/>
    </source>
</evidence>
<evidence type="ECO:0000313" key="7">
    <source>
        <dbReference type="EMBL" id="MFC4632054.1"/>
    </source>
</evidence>